<evidence type="ECO:0000256" key="3">
    <source>
        <dbReference type="ARBA" id="ARBA00022676"/>
    </source>
</evidence>
<evidence type="ECO:0000256" key="8">
    <source>
        <dbReference type="ARBA" id="ARBA00038120"/>
    </source>
</evidence>
<keyword evidence="12" id="KW-1185">Reference proteome</keyword>
<keyword evidence="2" id="KW-1003">Cell membrane</keyword>
<keyword evidence="4" id="KW-0808">Transferase</keyword>
<evidence type="ECO:0000256" key="5">
    <source>
        <dbReference type="ARBA" id="ARBA00023136"/>
    </source>
</evidence>
<dbReference type="RefSeq" id="WP_307489792.1">
    <property type="nucleotide sequence ID" value="NZ_JAUSVB010000001.1"/>
</dbReference>
<dbReference type="InterPro" id="IPR029044">
    <property type="entry name" value="Nucleotide-diphossugar_trans"/>
</dbReference>
<evidence type="ECO:0000256" key="9">
    <source>
        <dbReference type="ARBA" id="ARBA00040345"/>
    </source>
</evidence>
<proteinExistence type="inferred from homology"/>
<dbReference type="EMBL" id="JAUSVB010000001">
    <property type="protein sequence ID" value="MDQ0372358.1"/>
    <property type="molecule type" value="Genomic_DNA"/>
</dbReference>
<reference evidence="11 12" key="1">
    <citation type="submission" date="2023-07" db="EMBL/GenBank/DDBJ databases">
        <title>Sorghum-associated microbial communities from plants grown in Nebraska, USA.</title>
        <authorList>
            <person name="Schachtman D."/>
        </authorList>
    </citation>
    <scope>NUCLEOTIDE SEQUENCE [LARGE SCALE GENOMIC DNA]</scope>
    <source>
        <strain evidence="11 12">BE332</strain>
    </source>
</reference>
<dbReference type="PANTHER" id="PTHR43646:SF2">
    <property type="entry name" value="GLYCOSYLTRANSFERASE 2-LIKE DOMAIN-CONTAINING PROTEIN"/>
    <property type="match status" value="1"/>
</dbReference>
<dbReference type="SUPFAM" id="SSF53448">
    <property type="entry name" value="Nucleotide-diphospho-sugar transferases"/>
    <property type="match status" value="1"/>
</dbReference>
<keyword evidence="3" id="KW-0328">Glycosyltransferase</keyword>
<protein>
    <recommendedName>
        <fullName evidence="9">4,4'-diaponeurosporenoate glycosyltransferase</fullName>
    </recommendedName>
</protein>
<evidence type="ECO:0000256" key="1">
    <source>
        <dbReference type="ARBA" id="ARBA00004236"/>
    </source>
</evidence>
<comment type="similarity">
    <text evidence="8">Belongs to the glycosyltransferase 2 family. CrtQ subfamily.</text>
</comment>
<accession>A0ABU0EAS7</accession>
<sequence>MRPRIAHVVVVVPARDEEALVGRCLAALQASRQAARAVLPHLTVDLVLVLDRCTDGTRSVALGHLDVRLVDLDEGRVGAARAAGVRDALDRATTDPDRTWLASTDADSAVPERWILEHVRLADAGADVLVGTVRPDPADLTPTQLAGWRATRVPGRPNGHVHGANLGVRADAYLRAGGFPGRPAHEDVDLVAALVASGARVVATDECDVVTSGRLVGRAPAGYADYLRSRFGADDEAESA</sequence>
<name>A0ABU0EAS7_9CELL</name>
<dbReference type="PANTHER" id="PTHR43646">
    <property type="entry name" value="GLYCOSYLTRANSFERASE"/>
    <property type="match status" value="1"/>
</dbReference>
<evidence type="ECO:0000313" key="12">
    <source>
        <dbReference type="Proteomes" id="UP001239626"/>
    </source>
</evidence>
<evidence type="ECO:0000256" key="6">
    <source>
        <dbReference type="ARBA" id="ARBA00037281"/>
    </source>
</evidence>
<dbReference type="Proteomes" id="UP001239626">
    <property type="component" value="Unassembled WGS sequence"/>
</dbReference>
<comment type="pathway">
    <text evidence="7">Carotenoid biosynthesis; staphyloxanthin biosynthesis; staphyloxanthin from farnesyl diphosphate: step 4/5.</text>
</comment>
<feature type="domain" description="Glycosyltransferase 2-like" evidence="10">
    <location>
        <begin position="10"/>
        <end position="146"/>
    </location>
</feature>
<evidence type="ECO:0000256" key="4">
    <source>
        <dbReference type="ARBA" id="ARBA00022679"/>
    </source>
</evidence>
<gene>
    <name evidence="11" type="ORF">J2X26_000655</name>
</gene>
<evidence type="ECO:0000313" key="11">
    <source>
        <dbReference type="EMBL" id="MDQ0372358.1"/>
    </source>
</evidence>
<evidence type="ECO:0000259" key="10">
    <source>
        <dbReference type="Pfam" id="PF00535"/>
    </source>
</evidence>
<dbReference type="InterPro" id="IPR001173">
    <property type="entry name" value="Glyco_trans_2-like"/>
</dbReference>
<dbReference type="Pfam" id="PF00535">
    <property type="entry name" value="Glycos_transf_2"/>
    <property type="match status" value="1"/>
</dbReference>
<evidence type="ECO:0000256" key="7">
    <source>
        <dbReference type="ARBA" id="ARBA00037904"/>
    </source>
</evidence>
<comment type="subcellular location">
    <subcellularLocation>
        <location evidence="1">Cell membrane</location>
    </subcellularLocation>
</comment>
<comment type="caution">
    <text evidence="11">The sequence shown here is derived from an EMBL/GenBank/DDBJ whole genome shotgun (WGS) entry which is preliminary data.</text>
</comment>
<evidence type="ECO:0000256" key="2">
    <source>
        <dbReference type="ARBA" id="ARBA00022475"/>
    </source>
</evidence>
<comment type="function">
    <text evidence="6">Catalyzes the glycosylation of 4,4'-diaponeurosporenoate, i.e. the esterification of glucose at the C1'' position with the carboxyl group of 4,4'-diaponeurosporenic acid, to form glycosyl-4,4'-diaponeurosporenoate. This is a step in the biosynthesis of staphyloxanthin, an orange pigment present in most staphylococci strains.</text>
</comment>
<keyword evidence="5" id="KW-0472">Membrane</keyword>
<dbReference type="Gene3D" id="3.90.550.10">
    <property type="entry name" value="Spore Coat Polysaccharide Biosynthesis Protein SpsA, Chain A"/>
    <property type="match status" value="1"/>
</dbReference>
<organism evidence="11 12">
    <name type="scientific">Cellulomonas humilata</name>
    <dbReference type="NCBI Taxonomy" id="144055"/>
    <lineage>
        <taxon>Bacteria</taxon>
        <taxon>Bacillati</taxon>
        <taxon>Actinomycetota</taxon>
        <taxon>Actinomycetes</taxon>
        <taxon>Micrococcales</taxon>
        <taxon>Cellulomonadaceae</taxon>
        <taxon>Cellulomonas</taxon>
    </lineage>
</organism>